<sequence>MCRCGAGWWGGEYTINESRAEDWTVLKLLAATTQQTPLTNYAERAMIFSN</sequence>
<proteinExistence type="predicted"/>
<dbReference type="Proteomes" id="UP000218615">
    <property type="component" value="Unassembled WGS sequence"/>
</dbReference>
<organism evidence="1 2">
    <name type="scientific">Candidatus Methanoperedens nitratireducens</name>
    <dbReference type="NCBI Taxonomy" id="1392998"/>
    <lineage>
        <taxon>Archaea</taxon>
        <taxon>Methanobacteriati</taxon>
        <taxon>Methanobacteriota</taxon>
        <taxon>Stenosarchaea group</taxon>
        <taxon>Methanomicrobia</taxon>
        <taxon>Methanosarcinales</taxon>
        <taxon>ANME-2 cluster</taxon>
        <taxon>Candidatus Methanoperedentaceae</taxon>
        <taxon>Candidatus Methanoperedens</taxon>
    </lineage>
</organism>
<dbReference type="AlphaFoldDB" id="A0A284VKC0"/>
<protein>
    <submittedName>
        <fullName evidence="1">Uncharacterized protein</fullName>
    </submittedName>
</protein>
<accession>A0A284VKC0</accession>
<gene>
    <name evidence="1" type="ORF">MNV_130004</name>
</gene>
<evidence type="ECO:0000313" key="2">
    <source>
        <dbReference type="Proteomes" id="UP000218615"/>
    </source>
</evidence>
<keyword evidence="2" id="KW-1185">Reference proteome</keyword>
<name>A0A284VKC0_9EURY</name>
<evidence type="ECO:0000313" key="1">
    <source>
        <dbReference type="EMBL" id="SNQ59710.1"/>
    </source>
</evidence>
<dbReference type="EMBL" id="FZMP01000035">
    <property type="protein sequence ID" value="SNQ59710.1"/>
    <property type="molecule type" value="Genomic_DNA"/>
</dbReference>
<reference evidence="2" key="1">
    <citation type="submission" date="2017-06" db="EMBL/GenBank/DDBJ databases">
        <authorList>
            <person name="Cremers G."/>
        </authorList>
    </citation>
    <scope>NUCLEOTIDE SEQUENCE [LARGE SCALE GENOMIC DNA]</scope>
</reference>